<evidence type="ECO:0000313" key="2">
    <source>
        <dbReference type="Proteomes" id="UP000821837"/>
    </source>
</evidence>
<dbReference type="Proteomes" id="UP000821837">
    <property type="component" value="Unassembled WGS sequence"/>
</dbReference>
<comment type="caution">
    <text evidence="1">The sequence shown here is derived from an EMBL/GenBank/DDBJ whole genome shotgun (WGS) entry which is preliminary data.</text>
</comment>
<dbReference type="EMBL" id="JABSTV010000750">
    <property type="protein sequence ID" value="KAH7985717.1"/>
    <property type="molecule type" value="Genomic_DNA"/>
</dbReference>
<evidence type="ECO:0000313" key="1">
    <source>
        <dbReference type="EMBL" id="KAH7985717.1"/>
    </source>
</evidence>
<reference evidence="1" key="1">
    <citation type="journal article" date="2020" name="Cell">
        <title>Large-Scale Comparative Analyses of Tick Genomes Elucidate Their Genetic Diversity and Vector Capacities.</title>
        <authorList>
            <consortium name="Tick Genome and Microbiome Consortium (TIGMIC)"/>
            <person name="Jia N."/>
            <person name="Wang J."/>
            <person name="Shi W."/>
            <person name="Du L."/>
            <person name="Sun Y."/>
            <person name="Zhan W."/>
            <person name="Jiang J.F."/>
            <person name="Wang Q."/>
            <person name="Zhang B."/>
            <person name="Ji P."/>
            <person name="Bell-Sakyi L."/>
            <person name="Cui X.M."/>
            <person name="Yuan T.T."/>
            <person name="Jiang B.G."/>
            <person name="Yang W.F."/>
            <person name="Lam T.T."/>
            <person name="Chang Q.C."/>
            <person name="Ding S.J."/>
            <person name="Wang X.J."/>
            <person name="Zhu J.G."/>
            <person name="Ruan X.D."/>
            <person name="Zhao L."/>
            <person name="Wei J.T."/>
            <person name="Ye R.Z."/>
            <person name="Que T.C."/>
            <person name="Du C.H."/>
            <person name="Zhou Y.H."/>
            <person name="Cheng J.X."/>
            <person name="Dai P.F."/>
            <person name="Guo W.B."/>
            <person name="Han X.H."/>
            <person name="Huang E.J."/>
            <person name="Li L.F."/>
            <person name="Wei W."/>
            <person name="Gao Y.C."/>
            <person name="Liu J.Z."/>
            <person name="Shao H.Z."/>
            <person name="Wang X."/>
            <person name="Wang C.C."/>
            <person name="Yang T.C."/>
            <person name="Huo Q.B."/>
            <person name="Li W."/>
            <person name="Chen H.Y."/>
            <person name="Chen S.E."/>
            <person name="Zhou L.G."/>
            <person name="Ni X.B."/>
            <person name="Tian J.H."/>
            <person name="Sheng Y."/>
            <person name="Liu T."/>
            <person name="Pan Y.S."/>
            <person name="Xia L.Y."/>
            <person name="Li J."/>
            <person name="Zhao F."/>
            <person name="Cao W.C."/>
        </authorList>
    </citation>
    <scope>NUCLEOTIDE SEQUENCE</scope>
    <source>
        <strain evidence="1">Rsan-2018</strain>
    </source>
</reference>
<reference evidence="1" key="2">
    <citation type="submission" date="2021-09" db="EMBL/GenBank/DDBJ databases">
        <authorList>
            <person name="Jia N."/>
            <person name="Wang J."/>
            <person name="Shi W."/>
            <person name="Du L."/>
            <person name="Sun Y."/>
            <person name="Zhan W."/>
            <person name="Jiang J."/>
            <person name="Wang Q."/>
            <person name="Zhang B."/>
            <person name="Ji P."/>
            <person name="Sakyi L.B."/>
            <person name="Cui X."/>
            <person name="Yuan T."/>
            <person name="Jiang B."/>
            <person name="Yang W."/>
            <person name="Lam T.T.-Y."/>
            <person name="Chang Q."/>
            <person name="Ding S."/>
            <person name="Wang X."/>
            <person name="Zhu J."/>
            <person name="Ruan X."/>
            <person name="Zhao L."/>
            <person name="Wei J."/>
            <person name="Que T."/>
            <person name="Du C."/>
            <person name="Cheng J."/>
            <person name="Dai P."/>
            <person name="Han X."/>
            <person name="Huang E."/>
            <person name="Gao Y."/>
            <person name="Liu J."/>
            <person name="Shao H."/>
            <person name="Ye R."/>
            <person name="Li L."/>
            <person name="Wei W."/>
            <person name="Wang X."/>
            <person name="Wang C."/>
            <person name="Huo Q."/>
            <person name="Li W."/>
            <person name="Guo W."/>
            <person name="Chen H."/>
            <person name="Chen S."/>
            <person name="Zhou L."/>
            <person name="Zhou L."/>
            <person name="Ni X."/>
            <person name="Tian J."/>
            <person name="Zhou Y."/>
            <person name="Sheng Y."/>
            <person name="Liu T."/>
            <person name="Pan Y."/>
            <person name="Xia L."/>
            <person name="Li J."/>
            <person name="Zhao F."/>
            <person name="Cao W."/>
        </authorList>
    </citation>
    <scope>NUCLEOTIDE SEQUENCE</scope>
    <source>
        <strain evidence="1">Rsan-2018</strain>
        <tissue evidence="1">Larvae</tissue>
    </source>
</reference>
<protein>
    <submittedName>
        <fullName evidence="1">Uncharacterized protein</fullName>
    </submittedName>
</protein>
<gene>
    <name evidence="1" type="ORF">HPB52_025443</name>
</gene>
<accession>A0A9D4TCX7</accession>
<sequence length="146" mass="16256">MACDKDGSRLKRETADNMLSTNAVKRKTSCPKRRFAVIGEVGVPEVADVLNKGPKFSHEPRIEGHELLALNRQIARKVSEKNHERCLLDGVDALMKTRDKQGGFVVIAQNEYHRRAKQALTKNFMPVSSGETRVKGKAAALCKDLK</sequence>
<name>A0A9D4TCX7_RHISA</name>
<proteinExistence type="predicted"/>
<organism evidence="1 2">
    <name type="scientific">Rhipicephalus sanguineus</name>
    <name type="common">Brown dog tick</name>
    <name type="synonym">Ixodes sanguineus</name>
    <dbReference type="NCBI Taxonomy" id="34632"/>
    <lineage>
        <taxon>Eukaryota</taxon>
        <taxon>Metazoa</taxon>
        <taxon>Ecdysozoa</taxon>
        <taxon>Arthropoda</taxon>
        <taxon>Chelicerata</taxon>
        <taxon>Arachnida</taxon>
        <taxon>Acari</taxon>
        <taxon>Parasitiformes</taxon>
        <taxon>Ixodida</taxon>
        <taxon>Ixodoidea</taxon>
        <taxon>Ixodidae</taxon>
        <taxon>Rhipicephalinae</taxon>
        <taxon>Rhipicephalus</taxon>
        <taxon>Rhipicephalus</taxon>
    </lineage>
</organism>
<dbReference type="AlphaFoldDB" id="A0A9D4TCX7"/>
<keyword evidence="2" id="KW-1185">Reference proteome</keyword>